<feature type="region of interest" description="Disordered" evidence="1">
    <location>
        <begin position="53"/>
        <end position="81"/>
    </location>
</feature>
<dbReference type="EMBL" id="BJOC01000063">
    <property type="protein sequence ID" value="GED23882.1"/>
    <property type="molecule type" value="Genomic_DNA"/>
</dbReference>
<dbReference type="InterPro" id="IPR007236">
    <property type="entry name" value="SlyX"/>
</dbReference>
<comment type="caution">
    <text evidence="2">The sequence shown here is derived from an EMBL/GenBank/DDBJ whole genome shotgun (WGS) entry which is preliminary data.</text>
</comment>
<gene>
    <name evidence="2" type="primary">slyX</name>
    <name evidence="2" type="ORF">HHA01_28590</name>
</gene>
<dbReference type="Gene3D" id="1.20.5.300">
    <property type="match status" value="1"/>
</dbReference>
<dbReference type="PANTHER" id="PTHR36508">
    <property type="entry name" value="PROTEIN SLYX"/>
    <property type="match status" value="1"/>
</dbReference>
<dbReference type="PANTHER" id="PTHR36508:SF1">
    <property type="entry name" value="PROTEIN SLYX"/>
    <property type="match status" value="1"/>
</dbReference>
<sequence length="81" mass="9427">MHDDDTPSAIETRLTALESRYAYQEDWLDSLDQAIATQEKRLAQLERMNQLMQGKLREQQRALQESDIATPGPDDERPPHY</sequence>
<dbReference type="OrthoDB" id="6183310at2"/>
<evidence type="ECO:0000256" key="1">
    <source>
        <dbReference type="SAM" id="MobiDB-lite"/>
    </source>
</evidence>
<organism evidence="2 3">
    <name type="scientific">Halomonas halmophila</name>
    <dbReference type="NCBI Taxonomy" id="252"/>
    <lineage>
        <taxon>Bacteria</taxon>
        <taxon>Pseudomonadati</taxon>
        <taxon>Pseudomonadota</taxon>
        <taxon>Gammaproteobacteria</taxon>
        <taxon>Oceanospirillales</taxon>
        <taxon>Halomonadaceae</taxon>
        <taxon>Halomonas</taxon>
    </lineage>
</organism>
<name>A0A4Y4F0W4_9GAMM</name>
<proteinExistence type="predicted"/>
<keyword evidence="3" id="KW-1185">Reference proteome</keyword>
<protein>
    <submittedName>
        <fullName evidence="2">Protein SlyX</fullName>
    </submittedName>
</protein>
<dbReference type="Pfam" id="PF04102">
    <property type="entry name" value="SlyX"/>
    <property type="match status" value="1"/>
</dbReference>
<accession>A0A4Y4F0W4</accession>
<dbReference type="RefSeq" id="WP_141321995.1">
    <property type="nucleotide sequence ID" value="NZ_BJOC01000063.1"/>
</dbReference>
<dbReference type="AlphaFoldDB" id="A0A4Y4F0W4"/>
<evidence type="ECO:0000313" key="3">
    <source>
        <dbReference type="Proteomes" id="UP000319812"/>
    </source>
</evidence>
<evidence type="ECO:0000313" key="2">
    <source>
        <dbReference type="EMBL" id="GED23882.1"/>
    </source>
</evidence>
<reference evidence="2 3" key="1">
    <citation type="submission" date="2019-06" db="EMBL/GenBank/DDBJ databases">
        <title>Whole genome shotgun sequence of Halomonas halmophila NBRC 15537.</title>
        <authorList>
            <person name="Hosoyama A."/>
            <person name="Uohara A."/>
            <person name="Ohji S."/>
            <person name="Ichikawa N."/>
        </authorList>
    </citation>
    <scope>NUCLEOTIDE SEQUENCE [LARGE SCALE GENOMIC DNA]</scope>
    <source>
        <strain evidence="2 3">NBRC 15537</strain>
    </source>
</reference>
<dbReference type="Proteomes" id="UP000319812">
    <property type="component" value="Unassembled WGS sequence"/>
</dbReference>